<keyword evidence="5" id="KW-1185">Reference proteome</keyword>
<feature type="transmembrane region" description="Helical" evidence="2">
    <location>
        <begin position="45"/>
        <end position="71"/>
    </location>
</feature>
<proteinExistence type="predicted"/>
<dbReference type="VEuPathDB" id="FungiDB:BO97DRAFT_447288"/>
<dbReference type="AlphaFoldDB" id="A0A395HIW9"/>
<dbReference type="GeneID" id="37203046"/>
<feature type="chain" id="PRO_5017375102" evidence="3">
    <location>
        <begin position="22"/>
        <end position="160"/>
    </location>
</feature>
<feature type="compositionally biased region" description="Polar residues" evidence="1">
    <location>
        <begin position="97"/>
        <end position="106"/>
    </location>
</feature>
<accession>A0A395HIW9</accession>
<protein>
    <submittedName>
        <fullName evidence="4">Uncharacterized protein</fullName>
    </submittedName>
</protein>
<evidence type="ECO:0000313" key="5">
    <source>
        <dbReference type="Proteomes" id="UP000248961"/>
    </source>
</evidence>
<dbReference type="RefSeq" id="XP_025546002.1">
    <property type="nucleotide sequence ID" value="XM_025698757.1"/>
</dbReference>
<evidence type="ECO:0000313" key="4">
    <source>
        <dbReference type="EMBL" id="RAL06848.1"/>
    </source>
</evidence>
<feature type="compositionally biased region" description="Low complexity" evidence="1">
    <location>
        <begin position="145"/>
        <end position="154"/>
    </location>
</feature>
<keyword evidence="2" id="KW-0472">Membrane</keyword>
<keyword evidence="2" id="KW-1133">Transmembrane helix</keyword>
<organism evidence="4 5">
    <name type="scientific">Aspergillus homomorphus (strain CBS 101889)</name>
    <dbReference type="NCBI Taxonomy" id="1450537"/>
    <lineage>
        <taxon>Eukaryota</taxon>
        <taxon>Fungi</taxon>
        <taxon>Dikarya</taxon>
        <taxon>Ascomycota</taxon>
        <taxon>Pezizomycotina</taxon>
        <taxon>Eurotiomycetes</taxon>
        <taxon>Eurotiomycetidae</taxon>
        <taxon>Eurotiales</taxon>
        <taxon>Aspergillaceae</taxon>
        <taxon>Aspergillus</taxon>
        <taxon>Aspergillus subgen. Circumdati</taxon>
    </lineage>
</organism>
<sequence length="160" mass="17606">MLSRRLYLAPVVAALIAQAFAQSVLENVDGEQKNDGSEPKSISSKGMIILCTIVALVIIIGISFTTIFIVFKKRRWQTREALSSTDRVTPDLERASTVKTPTSQLQRVDIPTSPEAFSGSRTQHDLERSGEFEKPDTSELTAAPRGWGSFFSFGGTRGRQ</sequence>
<dbReference type="Proteomes" id="UP000248961">
    <property type="component" value="Unassembled WGS sequence"/>
</dbReference>
<dbReference type="EMBL" id="KZ824350">
    <property type="protein sequence ID" value="RAL06848.1"/>
    <property type="molecule type" value="Genomic_DNA"/>
</dbReference>
<evidence type="ECO:0000256" key="3">
    <source>
        <dbReference type="SAM" id="SignalP"/>
    </source>
</evidence>
<feature type="region of interest" description="Disordered" evidence="1">
    <location>
        <begin position="82"/>
        <end position="160"/>
    </location>
</feature>
<keyword evidence="3" id="KW-0732">Signal</keyword>
<feature type="compositionally biased region" description="Basic and acidic residues" evidence="1">
    <location>
        <begin position="122"/>
        <end position="137"/>
    </location>
</feature>
<evidence type="ECO:0000256" key="2">
    <source>
        <dbReference type="SAM" id="Phobius"/>
    </source>
</evidence>
<keyword evidence="2" id="KW-0812">Transmembrane</keyword>
<gene>
    <name evidence="4" type="ORF">BO97DRAFT_447288</name>
</gene>
<reference evidence="4 5" key="1">
    <citation type="submission" date="2018-02" db="EMBL/GenBank/DDBJ databases">
        <title>The genomes of Aspergillus section Nigri reveals drivers in fungal speciation.</title>
        <authorList>
            <consortium name="DOE Joint Genome Institute"/>
            <person name="Vesth T.C."/>
            <person name="Nybo J."/>
            <person name="Theobald S."/>
            <person name="Brandl J."/>
            <person name="Frisvad J.C."/>
            <person name="Nielsen K.F."/>
            <person name="Lyhne E.K."/>
            <person name="Kogle M.E."/>
            <person name="Kuo A."/>
            <person name="Riley R."/>
            <person name="Clum A."/>
            <person name="Nolan M."/>
            <person name="Lipzen A."/>
            <person name="Salamov A."/>
            <person name="Henrissat B."/>
            <person name="Wiebenga A."/>
            <person name="De vries R.P."/>
            <person name="Grigoriev I.V."/>
            <person name="Mortensen U.H."/>
            <person name="Andersen M.R."/>
            <person name="Baker S.E."/>
        </authorList>
    </citation>
    <scope>NUCLEOTIDE SEQUENCE [LARGE SCALE GENOMIC DNA]</scope>
    <source>
        <strain evidence="4 5">CBS 101889</strain>
    </source>
</reference>
<feature type="signal peptide" evidence="3">
    <location>
        <begin position="1"/>
        <end position="21"/>
    </location>
</feature>
<dbReference type="OrthoDB" id="5425637at2759"/>
<name>A0A395HIW9_ASPHC</name>
<evidence type="ECO:0000256" key="1">
    <source>
        <dbReference type="SAM" id="MobiDB-lite"/>
    </source>
</evidence>